<feature type="compositionally biased region" description="Basic and acidic residues" evidence="1">
    <location>
        <begin position="32"/>
        <end position="49"/>
    </location>
</feature>
<organism evidence="2 3">
    <name type="scientific">Frankia alni (strain DSM 45986 / CECT 9034 / ACN14a)</name>
    <dbReference type="NCBI Taxonomy" id="326424"/>
    <lineage>
        <taxon>Bacteria</taxon>
        <taxon>Bacillati</taxon>
        <taxon>Actinomycetota</taxon>
        <taxon>Actinomycetes</taxon>
        <taxon>Frankiales</taxon>
        <taxon>Frankiaceae</taxon>
        <taxon>Frankia</taxon>
    </lineage>
</organism>
<dbReference type="Proteomes" id="UP000000657">
    <property type="component" value="Chromosome"/>
</dbReference>
<feature type="compositionally biased region" description="Gly residues" evidence="1">
    <location>
        <begin position="93"/>
        <end position="106"/>
    </location>
</feature>
<gene>
    <name evidence="2" type="ordered locus">FRAAL0901</name>
</gene>
<name>Q0RS97_FRAAA</name>
<protein>
    <submittedName>
        <fullName evidence="2">Uncharacterized protein</fullName>
    </submittedName>
</protein>
<dbReference type="AlphaFoldDB" id="Q0RS97"/>
<feature type="compositionally biased region" description="Basic residues" evidence="1">
    <location>
        <begin position="12"/>
        <end position="25"/>
    </location>
</feature>
<evidence type="ECO:0000313" key="2">
    <source>
        <dbReference type="EMBL" id="CAJ59567.2"/>
    </source>
</evidence>
<dbReference type="KEGG" id="fal:FRAAL0901"/>
<dbReference type="HOGENOM" id="CLU_2219236_0_0_11"/>
<keyword evidence="3" id="KW-1185">Reference proteome</keyword>
<feature type="region of interest" description="Disordered" evidence="1">
    <location>
        <begin position="1"/>
        <end position="106"/>
    </location>
</feature>
<evidence type="ECO:0000256" key="1">
    <source>
        <dbReference type="SAM" id="MobiDB-lite"/>
    </source>
</evidence>
<sequence length="106" mass="10693">MVPAPSQDQRGGHRPARLVRHHHRCGLGSAQEADRVDAAGVADDRHTDSVSDSDAVGSPDVVVDPDVLGSTDVIRGTGVGDASLDDGRSGASGDSGFGGAGRAQHT</sequence>
<evidence type="ECO:0000313" key="3">
    <source>
        <dbReference type="Proteomes" id="UP000000657"/>
    </source>
</evidence>
<proteinExistence type="predicted"/>
<dbReference type="EMBL" id="CT573213">
    <property type="protein sequence ID" value="CAJ59567.2"/>
    <property type="molecule type" value="Genomic_DNA"/>
</dbReference>
<accession>Q0RS97</accession>
<feature type="compositionally biased region" description="Low complexity" evidence="1">
    <location>
        <begin position="50"/>
        <end position="70"/>
    </location>
</feature>
<reference evidence="2 3" key="1">
    <citation type="journal article" date="2007" name="Genome Res.">
        <title>Genome characteristics of facultatively symbiotic Frankia sp. strains reflect host range and host plant biogeography.</title>
        <authorList>
            <person name="Normand P."/>
            <person name="Lapierre P."/>
            <person name="Tisa L.S."/>
            <person name="Gogarten J.P."/>
            <person name="Alloisio N."/>
            <person name="Bagnarol E."/>
            <person name="Bassi C.A."/>
            <person name="Berry A.M."/>
            <person name="Bickhart D.M."/>
            <person name="Choisne N."/>
            <person name="Couloux A."/>
            <person name="Cournoyer B."/>
            <person name="Cruveiller S."/>
            <person name="Daubin V."/>
            <person name="Demange N."/>
            <person name="Francino M.P."/>
            <person name="Goltsman E."/>
            <person name="Huang Y."/>
            <person name="Kopp O.R."/>
            <person name="Labarre L."/>
            <person name="Lapidus A."/>
            <person name="Lavire C."/>
            <person name="Marechal J."/>
            <person name="Martinez M."/>
            <person name="Mastronunzio J.E."/>
            <person name="Mullin B.C."/>
            <person name="Niemann J."/>
            <person name="Pujic P."/>
            <person name="Rawnsley T."/>
            <person name="Rouy Z."/>
            <person name="Schenowitz C."/>
            <person name="Sellstedt A."/>
            <person name="Tavares F."/>
            <person name="Tomkins J.P."/>
            <person name="Vallenet D."/>
            <person name="Valverde C."/>
            <person name="Wall L.G."/>
            <person name="Wang Y."/>
            <person name="Medigue C."/>
            <person name="Benson D.R."/>
        </authorList>
    </citation>
    <scope>NUCLEOTIDE SEQUENCE [LARGE SCALE GENOMIC DNA]</scope>
    <source>
        <strain evidence="3">DSM 45986 / CECT 9034 / ACN14a</strain>
    </source>
</reference>